<dbReference type="Gene3D" id="1.10.3380.10">
    <property type="entry name" value="Sec63 N-terminal domain-like domain"/>
    <property type="match status" value="1"/>
</dbReference>
<accession>A0A5E4R2U5</accession>
<dbReference type="SUPFAM" id="SSF158702">
    <property type="entry name" value="Sec63 N-terminal domain-like"/>
    <property type="match status" value="1"/>
</dbReference>
<dbReference type="InterPro" id="IPR004179">
    <property type="entry name" value="Sec63-dom"/>
</dbReference>
<name>A0A5E4R2U5_9NEOP</name>
<dbReference type="Pfam" id="PF02889">
    <property type="entry name" value="Sec63"/>
    <property type="match status" value="1"/>
</dbReference>
<sequence>MDEACCIQSTEAGQLVSVYYIDVETMKNIMKMTGSESLESILWLVCESHELSDMHLRVDERRYLNALNRNNAAAAIRFPMKGKINTRQMKLNW</sequence>
<dbReference type="Proteomes" id="UP000324832">
    <property type="component" value="Unassembled WGS sequence"/>
</dbReference>
<dbReference type="EMBL" id="FZQP02006882">
    <property type="protein sequence ID" value="VVD04688.1"/>
    <property type="molecule type" value="Genomic_DNA"/>
</dbReference>
<protein>
    <recommendedName>
        <fullName evidence="1">SEC63 domain-containing protein</fullName>
    </recommendedName>
</protein>
<evidence type="ECO:0000313" key="2">
    <source>
        <dbReference type="EMBL" id="VVD04688.1"/>
    </source>
</evidence>
<dbReference type="InterPro" id="IPR052247">
    <property type="entry name" value="Meiotic_Crossover_Helicase"/>
</dbReference>
<dbReference type="PANTHER" id="PTHR47835">
    <property type="entry name" value="HFM1, ATP DEPENDENT DNA HELICASE HOMOLOG"/>
    <property type="match status" value="1"/>
</dbReference>
<evidence type="ECO:0000313" key="3">
    <source>
        <dbReference type="Proteomes" id="UP000324832"/>
    </source>
</evidence>
<dbReference type="GO" id="GO:0016787">
    <property type="term" value="F:hydrolase activity"/>
    <property type="evidence" value="ECO:0007669"/>
    <property type="project" value="UniProtKB-KW"/>
</dbReference>
<organism evidence="2 3">
    <name type="scientific">Leptidea sinapis</name>
    <dbReference type="NCBI Taxonomy" id="189913"/>
    <lineage>
        <taxon>Eukaryota</taxon>
        <taxon>Metazoa</taxon>
        <taxon>Ecdysozoa</taxon>
        <taxon>Arthropoda</taxon>
        <taxon>Hexapoda</taxon>
        <taxon>Insecta</taxon>
        <taxon>Pterygota</taxon>
        <taxon>Neoptera</taxon>
        <taxon>Endopterygota</taxon>
        <taxon>Lepidoptera</taxon>
        <taxon>Glossata</taxon>
        <taxon>Ditrysia</taxon>
        <taxon>Papilionoidea</taxon>
        <taxon>Pieridae</taxon>
        <taxon>Dismorphiinae</taxon>
        <taxon>Leptidea</taxon>
    </lineage>
</organism>
<gene>
    <name evidence="2" type="ORF">LSINAPIS_LOCUS14389</name>
</gene>
<dbReference type="AlphaFoldDB" id="A0A5E4R2U5"/>
<dbReference type="GO" id="GO:0051321">
    <property type="term" value="P:meiotic cell cycle"/>
    <property type="evidence" value="ECO:0007669"/>
    <property type="project" value="UniProtKB-KW"/>
</dbReference>
<dbReference type="GO" id="GO:0043138">
    <property type="term" value="F:3'-5' DNA helicase activity"/>
    <property type="evidence" value="ECO:0007669"/>
    <property type="project" value="UniProtKB-EC"/>
</dbReference>
<dbReference type="PANTHER" id="PTHR47835:SF3">
    <property type="entry name" value="HELICASE FOR MEIOSIS 1"/>
    <property type="match status" value="1"/>
</dbReference>
<feature type="domain" description="SEC63" evidence="1">
    <location>
        <begin position="9"/>
        <end position="92"/>
    </location>
</feature>
<keyword evidence="3" id="KW-1185">Reference proteome</keyword>
<evidence type="ECO:0000259" key="1">
    <source>
        <dbReference type="Pfam" id="PF02889"/>
    </source>
</evidence>
<proteinExistence type="predicted"/>
<reference evidence="2 3" key="1">
    <citation type="submission" date="2017-07" db="EMBL/GenBank/DDBJ databases">
        <authorList>
            <person name="Talla V."/>
            <person name="Backstrom N."/>
        </authorList>
    </citation>
    <scope>NUCLEOTIDE SEQUENCE [LARGE SCALE GENOMIC DNA]</scope>
</reference>